<feature type="transmembrane region" description="Helical" evidence="7">
    <location>
        <begin position="61"/>
        <end position="88"/>
    </location>
</feature>
<feature type="transmembrane region" description="Helical" evidence="7">
    <location>
        <begin position="108"/>
        <end position="127"/>
    </location>
</feature>
<keyword evidence="6 7" id="KW-0472">Membrane</keyword>
<evidence type="ECO:0000313" key="8">
    <source>
        <dbReference type="EMBL" id="KWW21344.1"/>
    </source>
</evidence>
<dbReference type="InterPro" id="IPR051907">
    <property type="entry name" value="DoxX-like_oxidoreductase"/>
</dbReference>
<evidence type="ECO:0000256" key="2">
    <source>
        <dbReference type="ARBA" id="ARBA00006679"/>
    </source>
</evidence>
<accession>A0A120GQH4</accession>
<evidence type="ECO:0000256" key="6">
    <source>
        <dbReference type="ARBA" id="ARBA00023136"/>
    </source>
</evidence>
<evidence type="ECO:0000313" key="9">
    <source>
        <dbReference type="Proteomes" id="UP000064189"/>
    </source>
</evidence>
<evidence type="ECO:0000256" key="3">
    <source>
        <dbReference type="ARBA" id="ARBA00022475"/>
    </source>
</evidence>
<dbReference type="Pfam" id="PF07681">
    <property type="entry name" value="DoxX"/>
    <property type="match status" value="1"/>
</dbReference>
<keyword evidence="3" id="KW-1003">Cell membrane</keyword>
<proteinExistence type="inferred from homology"/>
<keyword evidence="4 7" id="KW-0812">Transmembrane</keyword>
<protein>
    <submittedName>
        <fullName evidence="8">Oxidoreductase</fullName>
    </submittedName>
</protein>
<evidence type="ECO:0000256" key="7">
    <source>
        <dbReference type="SAM" id="Phobius"/>
    </source>
</evidence>
<dbReference type="PANTHER" id="PTHR33452:SF10">
    <property type="entry name" value="OXIDOREDUCTASE MHQP-RELATED"/>
    <property type="match status" value="1"/>
</dbReference>
<name>A0A120GQH4_9BACI</name>
<sequence length="132" mass="13447">MIGLGLLLIRLVIGLSFVGHGAQKLFGWFGGHGLKGTGGWFDSIGMKPGVTMALFAGISELIGGALFAVGLLTPLAGILIAATMLAAIVKVHGANGYWATQNGYEYNLAILAVAIGVALTGAGPYSLDSILF</sequence>
<evidence type="ECO:0000256" key="5">
    <source>
        <dbReference type="ARBA" id="ARBA00022989"/>
    </source>
</evidence>
<keyword evidence="9" id="KW-1185">Reference proteome</keyword>
<dbReference type="PANTHER" id="PTHR33452">
    <property type="entry name" value="OXIDOREDUCTASE CATD-RELATED"/>
    <property type="match status" value="1"/>
</dbReference>
<comment type="similarity">
    <text evidence="2">Belongs to the DoxX family.</text>
</comment>
<evidence type="ECO:0000256" key="4">
    <source>
        <dbReference type="ARBA" id="ARBA00022692"/>
    </source>
</evidence>
<dbReference type="GO" id="GO:0005886">
    <property type="term" value="C:plasma membrane"/>
    <property type="evidence" value="ECO:0007669"/>
    <property type="project" value="UniProtKB-SubCell"/>
</dbReference>
<dbReference type="AlphaFoldDB" id="A0A120GQH4"/>
<keyword evidence="5 7" id="KW-1133">Transmembrane helix</keyword>
<dbReference type="Proteomes" id="UP000064189">
    <property type="component" value="Unassembled WGS sequence"/>
</dbReference>
<dbReference type="RefSeq" id="WP_061141694.1">
    <property type="nucleotide sequence ID" value="NZ_LNNH01000012.1"/>
</dbReference>
<reference evidence="8 9" key="1">
    <citation type="submission" date="2015-11" db="EMBL/GenBank/DDBJ databases">
        <title>Genome Sequence of Bacillus simplex strain VanAntwerpen2.</title>
        <authorList>
            <person name="Couger M.B."/>
        </authorList>
    </citation>
    <scope>NUCLEOTIDE SEQUENCE [LARGE SCALE GENOMIC DNA]</scope>
    <source>
        <strain evidence="8 9">VanAntwerpen02</strain>
    </source>
</reference>
<dbReference type="EMBL" id="LNNH01000012">
    <property type="protein sequence ID" value="KWW21344.1"/>
    <property type="molecule type" value="Genomic_DNA"/>
</dbReference>
<evidence type="ECO:0000256" key="1">
    <source>
        <dbReference type="ARBA" id="ARBA00004651"/>
    </source>
</evidence>
<comment type="caution">
    <text evidence="8">The sequence shown here is derived from an EMBL/GenBank/DDBJ whole genome shotgun (WGS) entry which is preliminary data.</text>
</comment>
<dbReference type="InterPro" id="IPR032808">
    <property type="entry name" value="DoxX"/>
</dbReference>
<gene>
    <name evidence="8" type="ORF">AS888_17310</name>
</gene>
<organism evidence="8 9">
    <name type="scientific">Peribacillus simplex</name>
    <dbReference type="NCBI Taxonomy" id="1478"/>
    <lineage>
        <taxon>Bacteria</taxon>
        <taxon>Bacillati</taxon>
        <taxon>Bacillota</taxon>
        <taxon>Bacilli</taxon>
        <taxon>Bacillales</taxon>
        <taxon>Bacillaceae</taxon>
        <taxon>Peribacillus</taxon>
    </lineage>
</organism>
<comment type="subcellular location">
    <subcellularLocation>
        <location evidence="1">Cell membrane</location>
        <topology evidence="1">Multi-pass membrane protein</topology>
    </subcellularLocation>
</comment>